<evidence type="ECO:0000256" key="1">
    <source>
        <dbReference type="SAM" id="Phobius"/>
    </source>
</evidence>
<feature type="transmembrane region" description="Helical" evidence="1">
    <location>
        <begin position="30"/>
        <end position="47"/>
    </location>
</feature>
<evidence type="ECO:0000313" key="3">
    <source>
        <dbReference type="Proteomes" id="UP000233440"/>
    </source>
</evidence>
<dbReference type="AlphaFoldDB" id="A0A2N3LE97"/>
<organism evidence="2 3">
    <name type="scientific">Heyndrickxia camelliae</name>
    <dbReference type="NCBI Taxonomy" id="1707093"/>
    <lineage>
        <taxon>Bacteria</taxon>
        <taxon>Bacillati</taxon>
        <taxon>Bacillota</taxon>
        <taxon>Bacilli</taxon>
        <taxon>Bacillales</taxon>
        <taxon>Bacillaceae</taxon>
        <taxon>Heyndrickxia</taxon>
    </lineage>
</organism>
<evidence type="ECO:0000313" key="2">
    <source>
        <dbReference type="EMBL" id="PKR82970.1"/>
    </source>
</evidence>
<name>A0A2N3LE97_9BACI</name>
<dbReference type="Proteomes" id="UP000233440">
    <property type="component" value="Unassembled WGS sequence"/>
</dbReference>
<accession>A0A2N3LE97</accession>
<keyword evidence="1" id="KW-0472">Membrane</keyword>
<feature type="transmembrane region" description="Helical" evidence="1">
    <location>
        <begin position="92"/>
        <end position="112"/>
    </location>
</feature>
<keyword evidence="1" id="KW-1133">Transmembrane helix</keyword>
<dbReference type="RefSeq" id="WP_101356233.1">
    <property type="nucleotide sequence ID" value="NZ_PIQO01000024.1"/>
</dbReference>
<proteinExistence type="predicted"/>
<keyword evidence="3" id="KW-1185">Reference proteome</keyword>
<dbReference type="OrthoDB" id="1683771at2"/>
<sequence length="155" mass="18259">MKKINLLQITLLILPWLTVPFLGRSSFKKYVPSAIFICTVTAALDLFGERKKWWRFYKGMSYVKSMNFFNWGPYFVSSLWMLKMTYGKFPLYIISNTILHICFIYLGGLTLLNRYKIASLVKLTKFQYLVIDFIRAIILYGFQCITNNTKKLSNE</sequence>
<dbReference type="EMBL" id="PIQO01000024">
    <property type="protein sequence ID" value="PKR82970.1"/>
    <property type="molecule type" value="Genomic_DNA"/>
</dbReference>
<protein>
    <submittedName>
        <fullName evidence="2">Uncharacterized protein</fullName>
    </submittedName>
</protein>
<gene>
    <name evidence="2" type="ORF">CWO92_21365</name>
</gene>
<reference evidence="2 3" key="1">
    <citation type="submission" date="2017-11" db="EMBL/GenBank/DDBJ databases">
        <title>Bacillus camelliae sp. nov., isolated from pu'er tea.</title>
        <authorList>
            <person name="Niu L."/>
        </authorList>
    </citation>
    <scope>NUCLEOTIDE SEQUENCE [LARGE SCALE GENOMIC DNA]</scope>
    <source>
        <strain evidence="2 3">7578-1</strain>
    </source>
</reference>
<comment type="caution">
    <text evidence="2">The sequence shown here is derived from an EMBL/GenBank/DDBJ whole genome shotgun (WGS) entry which is preliminary data.</text>
</comment>
<keyword evidence="1" id="KW-0812">Transmembrane</keyword>